<name>A0A6F8XVY7_9ACTN</name>
<dbReference type="InterPro" id="IPR022506">
    <property type="entry name" value="Metallophosphoesterase_PPA1498"/>
</dbReference>
<dbReference type="EMBL" id="AP022870">
    <property type="protein sequence ID" value="BCB77957.1"/>
    <property type="molecule type" value="Genomic_DNA"/>
</dbReference>
<protein>
    <submittedName>
        <fullName evidence="1">Metallophosphoesterase</fullName>
    </submittedName>
</protein>
<organism evidence="1 2">
    <name type="scientific">Phytohabitans flavus</name>
    <dbReference type="NCBI Taxonomy" id="1076124"/>
    <lineage>
        <taxon>Bacteria</taxon>
        <taxon>Bacillati</taxon>
        <taxon>Actinomycetota</taxon>
        <taxon>Actinomycetes</taxon>
        <taxon>Micromonosporales</taxon>
        <taxon>Micromonosporaceae</taxon>
    </lineage>
</organism>
<evidence type="ECO:0000313" key="1">
    <source>
        <dbReference type="EMBL" id="BCB77957.1"/>
    </source>
</evidence>
<dbReference type="SUPFAM" id="SSF56300">
    <property type="entry name" value="Metallo-dependent phosphatases"/>
    <property type="match status" value="1"/>
</dbReference>
<dbReference type="NCBIfam" id="TIGR03767">
    <property type="entry name" value="P_acnes_RR"/>
    <property type="match status" value="1"/>
</dbReference>
<dbReference type="InterPro" id="IPR029052">
    <property type="entry name" value="Metallo-depent_PP-like"/>
</dbReference>
<reference evidence="1 2" key="2">
    <citation type="submission" date="2020-03" db="EMBL/GenBank/DDBJ databases">
        <authorList>
            <person name="Ichikawa N."/>
            <person name="Kimura A."/>
            <person name="Kitahashi Y."/>
            <person name="Uohara A."/>
        </authorList>
    </citation>
    <scope>NUCLEOTIDE SEQUENCE [LARGE SCALE GENOMIC DNA]</scope>
    <source>
        <strain evidence="1 2">NBRC 107702</strain>
    </source>
</reference>
<proteinExistence type="predicted"/>
<keyword evidence="2" id="KW-1185">Reference proteome</keyword>
<sequence>MGAIGAAAGWPGVGSAAGAATAVAEPEVSGGLAGGRTTLDGTVVLGSDVGHGYRKLAAGPGEPHALRNELAPGAVAPANPVPLIAFVQMSDLHVVDDQSPLRLEYLDRYADPGPPHFGSYPLGGSYRAHEMLSTHLVDAMCRAIAKTVVGPATGLPLCMTLVTGDVVDNCQYNETRWYIDLLDGRTVKPTSGDSTGDSGGGHVGAHTDSAYWTPQAPSLRGKHFEAGYPEFPSLYQAARREYDAHGLGMPWYTAYGNHDGMVQGNTSAQGTWYGSPVSELATGDEKVLGFVSDPLPADYDDFGPAKMSDVLVDGDTGNLSKTAVFADSSRRLLSREEFIAEHFTSAGQPVGHGFSPGAEHAYYAIPSGPDDLFQFIALDTTNVATASKDLKKAANGSLDADQYHWLEANLIANSSRYELAELDSNGRRKLVQQPDVRDKLFVIFCHHALNTMDNTDAGQPYAGSHLRNLLLRFPNVIMMVDGHTHENRIRAHTRPANSNLAGGFYEVNTASHIDWPVQSRIIEVAEGHGTLAIFTTMLDIDAPIDHFGDLGTPDKLASLARELAANDLQEIRARGVDERRGYALDRNVQLLLPTPFKLEGGFR</sequence>
<dbReference type="KEGG" id="pfla:Pflav_043670"/>
<evidence type="ECO:0000313" key="2">
    <source>
        <dbReference type="Proteomes" id="UP000502508"/>
    </source>
</evidence>
<reference evidence="1 2" key="1">
    <citation type="submission" date="2020-03" db="EMBL/GenBank/DDBJ databases">
        <title>Whole genome shotgun sequence of Phytohabitans flavus NBRC 107702.</title>
        <authorList>
            <person name="Komaki H."/>
            <person name="Tamura T."/>
        </authorList>
    </citation>
    <scope>NUCLEOTIDE SEQUENCE [LARGE SCALE GENOMIC DNA]</scope>
    <source>
        <strain evidence="1 2">NBRC 107702</strain>
    </source>
</reference>
<dbReference type="Gene3D" id="3.60.21.10">
    <property type="match status" value="1"/>
</dbReference>
<accession>A0A6F8XVY7</accession>
<dbReference type="Proteomes" id="UP000502508">
    <property type="component" value="Chromosome"/>
</dbReference>
<dbReference type="AlphaFoldDB" id="A0A6F8XVY7"/>
<gene>
    <name evidence="1" type="ORF">Pflav_043670</name>
</gene>